<evidence type="ECO:0000256" key="1">
    <source>
        <dbReference type="ARBA" id="ARBA00004123"/>
    </source>
</evidence>
<dbReference type="FunFam" id="4.10.240.10:FF:000007">
    <property type="entry name" value="C6 transcription factor FacB"/>
    <property type="match status" value="1"/>
</dbReference>
<feature type="region of interest" description="Disordered" evidence="8">
    <location>
        <begin position="720"/>
        <end position="757"/>
    </location>
</feature>
<keyword evidence="11" id="KW-1185">Reference proteome</keyword>
<dbReference type="Proteomes" id="UP001174691">
    <property type="component" value="Unassembled WGS sequence"/>
</dbReference>
<evidence type="ECO:0000313" key="11">
    <source>
        <dbReference type="Proteomes" id="UP001174691"/>
    </source>
</evidence>
<protein>
    <submittedName>
        <fullName evidence="10">Fungal specific transcription factor domain-containing protein</fullName>
    </submittedName>
</protein>
<sequence length="900" mass="99368">MPGILPMKVIKVGTSSQSRIAQACDRCRSKKIRCDGIRPCCSQCANVGFECRTSDKLSRRAFPRGYTESLEERVRQLELEVRELKDLLDEKDEKIDMLSKMHGNRRRPSVSSSSPSPAPDTRKDSTPPPREDTFRVQASPLLLGVENSDSFFMGGSSGRSFIEAFKRKIQENGKPCPEFNPEAFLHIQGCYPLTTEPPSQSARLPPRLFSDRCVNIYFQEWAPLFPVVHKPTFLKIYEEFVADPEKIKNNHKLAQLYLLFSIAALSMENPDLEQIAACEVQWQRSLDAILMDNTMGTLQCLVLSLMYCTLRADYKRLQHYKGIAVGLSHRLGLHQSQKRFSFGALTIETRKKVFWTLYTLDCFSAAILGLPKLLKEDDIHAEYPSDTDDEYVTEKGFQPSLPGEHTRISAALALFRGTRILAKVLEKNYPAASSHELSLQQMSALDAELDEWSDNLPQHLKLTFRQDKPSTDVTGSRSPLLALAFYYTKTLIYRPAVGSSLGPKAAPALISISESSKHIVQIVQLLEERSMSFAFCLNKADTLVLCGMTLLYQSLDLGKESKVMKDNARLTNAVISIVEKAKAPGSLDFKRVAAMLIPVDEQPRVPASSLPTPPRQSPETCMAAPPRASPPTSHASHHKLPASLGRHASASMSETDLLMQQDKLRKLAMPPSGHNRPELYKIRSRPSFDGIRPEPVPLARRDHRLSLSQAQAAQAAMIARVSPTPSTTPKQNLDYLSFNNTPSQPASPVQSRSQQQHAQNLLYSQLAQKVSSASTADWEALVGSLDGGQLSLYDAIYGGGIPVGDNGLNLHDTSLSTASWSPDAWDLSHFNLGDFHDAAPTAQSVLSLSEESLSSADDPSEMGMSVASLDYHPNQPLLPVTASGASHDGFSLDGLEHFGL</sequence>
<keyword evidence="3" id="KW-0862">Zinc</keyword>
<dbReference type="PANTHER" id="PTHR46910">
    <property type="entry name" value="TRANSCRIPTION FACTOR PDR1"/>
    <property type="match status" value="1"/>
</dbReference>
<proteinExistence type="predicted"/>
<keyword evidence="7" id="KW-0539">Nucleus</keyword>
<dbReference type="CDD" id="cd15485">
    <property type="entry name" value="ZIP_Cat8"/>
    <property type="match status" value="1"/>
</dbReference>
<dbReference type="AlphaFoldDB" id="A0AA38RUV1"/>
<evidence type="ECO:0000256" key="8">
    <source>
        <dbReference type="SAM" id="MobiDB-lite"/>
    </source>
</evidence>
<feature type="region of interest" description="Disordered" evidence="8">
    <location>
        <begin position="98"/>
        <end position="137"/>
    </location>
</feature>
<evidence type="ECO:0000256" key="7">
    <source>
        <dbReference type="ARBA" id="ARBA00023242"/>
    </source>
</evidence>
<dbReference type="Pfam" id="PF04082">
    <property type="entry name" value="Fungal_trans"/>
    <property type="match status" value="1"/>
</dbReference>
<name>A0AA38RUV1_9PEZI</name>
<dbReference type="Gene3D" id="4.10.240.10">
    <property type="entry name" value="Zn(2)-C6 fungal-type DNA-binding domain"/>
    <property type="match status" value="1"/>
</dbReference>
<evidence type="ECO:0000256" key="5">
    <source>
        <dbReference type="ARBA" id="ARBA00023125"/>
    </source>
</evidence>
<dbReference type="InterPro" id="IPR001138">
    <property type="entry name" value="Zn2Cys6_DnaBD"/>
</dbReference>
<dbReference type="SUPFAM" id="SSF57701">
    <property type="entry name" value="Zn2/Cys6 DNA-binding domain"/>
    <property type="match status" value="1"/>
</dbReference>
<keyword evidence="4" id="KW-0805">Transcription regulation</keyword>
<evidence type="ECO:0000256" key="6">
    <source>
        <dbReference type="ARBA" id="ARBA00023163"/>
    </source>
</evidence>
<dbReference type="SMART" id="SM00066">
    <property type="entry name" value="GAL4"/>
    <property type="match status" value="1"/>
</dbReference>
<comment type="caution">
    <text evidence="10">The sequence shown here is derived from an EMBL/GenBank/DDBJ whole genome shotgun (WGS) entry which is preliminary data.</text>
</comment>
<accession>A0AA38RUV1</accession>
<keyword evidence="5" id="KW-0238">DNA-binding</keyword>
<feature type="compositionally biased region" description="Polar residues" evidence="8">
    <location>
        <begin position="737"/>
        <end position="757"/>
    </location>
</feature>
<organism evidence="10 11">
    <name type="scientific">Coniochaeta hoffmannii</name>
    <dbReference type="NCBI Taxonomy" id="91930"/>
    <lineage>
        <taxon>Eukaryota</taxon>
        <taxon>Fungi</taxon>
        <taxon>Dikarya</taxon>
        <taxon>Ascomycota</taxon>
        <taxon>Pezizomycotina</taxon>
        <taxon>Sordariomycetes</taxon>
        <taxon>Sordariomycetidae</taxon>
        <taxon>Coniochaetales</taxon>
        <taxon>Coniochaetaceae</taxon>
        <taxon>Coniochaeta</taxon>
    </lineage>
</organism>
<evidence type="ECO:0000259" key="9">
    <source>
        <dbReference type="PROSITE" id="PS50048"/>
    </source>
</evidence>
<dbReference type="InterPro" id="IPR007219">
    <property type="entry name" value="XnlR_reg_dom"/>
</dbReference>
<dbReference type="PANTHER" id="PTHR46910:SF12">
    <property type="entry name" value="REGULATORY PROTEIN CAT8"/>
    <property type="match status" value="1"/>
</dbReference>
<dbReference type="InterPro" id="IPR050987">
    <property type="entry name" value="AtrR-like"/>
</dbReference>
<evidence type="ECO:0000256" key="4">
    <source>
        <dbReference type="ARBA" id="ARBA00023015"/>
    </source>
</evidence>
<feature type="compositionally biased region" description="Basic and acidic residues" evidence="8">
    <location>
        <begin position="120"/>
        <end position="134"/>
    </location>
</feature>
<dbReference type="SMART" id="SM00906">
    <property type="entry name" value="Fungal_trans"/>
    <property type="match status" value="1"/>
</dbReference>
<evidence type="ECO:0000313" key="10">
    <source>
        <dbReference type="EMBL" id="KAJ9139342.1"/>
    </source>
</evidence>
<dbReference type="GO" id="GO:0008270">
    <property type="term" value="F:zinc ion binding"/>
    <property type="evidence" value="ECO:0007669"/>
    <property type="project" value="InterPro"/>
</dbReference>
<dbReference type="GO" id="GO:0003677">
    <property type="term" value="F:DNA binding"/>
    <property type="evidence" value="ECO:0007669"/>
    <property type="project" value="UniProtKB-KW"/>
</dbReference>
<dbReference type="GO" id="GO:0005634">
    <property type="term" value="C:nucleus"/>
    <property type="evidence" value="ECO:0007669"/>
    <property type="project" value="UniProtKB-SubCell"/>
</dbReference>
<keyword evidence="6" id="KW-0804">Transcription</keyword>
<dbReference type="GO" id="GO:0000981">
    <property type="term" value="F:DNA-binding transcription factor activity, RNA polymerase II-specific"/>
    <property type="evidence" value="ECO:0007669"/>
    <property type="project" value="InterPro"/>
</dbReference>
<dbReference type="PROSITE" id="PS00463">
    <property type="entry name" value="ZN2_CY6_FUNGAL_1"/>
    <property type="match status" value="1"/>
</dbReference>
<feature type="region of interest" description="Disordered" evidence="8">
    <location>
        <begin position="603"/>
        <end position="639"/>
    </location>
</feature>
<feature type="domain" description="Zn(2)-C6 fungal-type" evidence="9">
    <location>
        <begin position="23"/>
        <end position="53"/>
    </location>
</feature>
<dbReference type="CDD" id="cd00067">
    <property type="entry name" value="GAL4"/>
    <property type="match status" value="1"/>
</dbReference>
<evidence type="ECO:0000256" key="3">
    <source>
        <dbReference type="ARBA" id="ARBA00022833"/>
    </source>
</evidence>
<dbReference type="CDD" id="cd12148">
    <property type="entry name" value="fungal_TF_MHR"/>
    <property type="match status" value="1"/>
</dbReference>
<dbReference type="Pfam" id="PF00172">
    <property type="entry name" value="Zn_clus"/>
    <property type="match status" value="1"/>
</dbReference>
<dbReference type="PROSITE" id="PS50048">
    <property type="entry name" value="ZN2_CY6_FUNGAL_2"/>
    <property type="match status" value="1"/>
</dbReference>
<gene>
    <name evidence="10" type="ORF">NKR19_g7467</name>
</gene>
<dbReference type="EMBL" id="JANBVN010000130">
    <property type="protein sequence ID" value="KAJ9139342.1"/>
    <property type="molecule type" value="Genomic_DNA"/>
</dbReference>
<keyword evidence="2" id="KW-0479">Metal-binding</keyword>
<reference evidence="10" key="1">
    <citation type="submission" date="2022-07" db="EMBL/GenBank/DDBJ databases">
        <title>Fungi with potential for degradation of polypropylene.</title>
        <authorList>
            <person name="Gostincar C."/>
        </authorList>
    </citation>
    <scope>NUCLEOTIDE SEQUENCE</scope>
    <source>
        <strain evidence="10">EXF-13287</strain>
    </source>
</reference>
<comment type="subcellular location">
    <subcellularLocation>
        <location evidence="1">Nucleus</location>
    </subcellularLocation>
</comment>
<dbReference type="InterPro" id="IPR036864">
    <property type="entry name" value="Zn2-C6_fun-type_DNA-bd_sf"/>
</dbReference>
<evidence type="ECO:0000256" key="2">
    <source>
        <dbReference type="ARBA" id="ARBA00022723"/>
    </source>
</evidence>
<dbReference type="GO" id="GO:0006351">
    <property type="term" value="P:DNA-templated transcription"/>
    <property type="evidence" value="ECO:0007669"/>
    <property type="project" value="InterPro"/>
</dbReference>